<protein>
    <submittedName>
        <fullName evidence="3">Peptide/nickel transport system substrate-binding protein</fullName>
    </submittedName>
</protein>
<dbReference type="InterPro" id="IPR030678">
    <property type="entry name" value="Peptide/Ni-bd"/>
</dbReference>
<reference evidence="4" key="1">
    <citation type="submission" date="2016-10" db="EMBL/GenBank/DDBJ databases">
        <authorList>
            <person name="Varghese N."/>
            <person name="Submissions S."/>
        </authorList>
    </citation>
    <scope>NUCLEOTIDE SEQUENCE [LARGE SCALE GENOMIC DNA]</scope>
    <source>
        <strain evidence="4">DSM 45722</strain>
    </source>
</reference>
<name>A0A1G4Z1V8_9ACTN</name>
<dbReference type="Gene3D" id="3.40.190.10">
    <property type="entry name" value="Periplasmic binding protein-like II"/>
    <property type="match status" value="1"/>
</dbReference>
<evidence type="ECO:0000313" key="3">
    <source>
        <dbReference type="EMBL" id="SCX59683.1"/>
    </source>
</evidence>
<keyword evidence="4" id="KW-1185">Reference proteome</keyword>
<keyword evidence="1" id="KW-0732">Signal</keyword>
<evidence type="ECO:0000259" key="2">
    <source>
        <dbReference type="Pfam" id="PF00496"/>
    </source>
</evidence>
<dbReference type="GO" id="GO:1904680">
    <property type="term" value="F:peptide transmembrane transporter activity"/>
    <property type="evidence" value="ECO:0007669"/>
    <property type="project" value="TreeGrafter"/>
</dbReference>
<dbReference type="Proteomes" id="UP000198981">
    <property type="component" value="Unassembled WGS sequence"/>
</dbReference>
<dbReference type="OrthoDB" id="9046151at2"/>
<dbReference type="PIRSF" id="PIRSF002741">
    <property type="entry name" value="MppA"/>
    <property type="match status" value="1"/>
</dbReference>
<feature type="chain" id="PRO_5039346228" evidence="1">
    <location>
        <begin position="19"/>
        <end position="523"/>
    </location>
</feature>
<sequence>MRHVRTAAGLGVTALALAACGGGSGGGENAVSGGTFVFAVAADPGNLDPQASAASGLFQITHFAYDSLLGLDADGEVVSQMATDWSVDGSTVTLTMDPDVTCSDGTPFTAEDAAENINYVADPANQSPFLGVFVPDGVTATGSEDGTVTLTLAAPAPFVLNGLAGVPMVCSAGLADRDSLTDSTLGTGPFQLTEAVPNDHYTYTVREDYTWGPDGASTSTEGTPDQVVFQIVPNETTAANQLLSGEVNAAQIIGPDFDRLESAGLFSTSVTAVLGEQWYNQTAGRPASDPAVRLALTQAVDFEQVARVLSADRGGPGTSFAASAPSACGGDSVSDALPAFDADAAAATLDAAGWVAGADGTRAKGGAPLAITFLYDTELGASGSAAAELVTTAWQDLGVTVDVTPQDETASISTLFGSGDWDAAWVQLNVSSPDQVVPFVSGTVVPDGNNFAHIVNPEYDELVAQASAMEGTAGCDTWLQAEAALVSSADVFPFANQESTFFGSGAEFAVGDGLIPTSIRMQG</sequence>
<evidence type="ECO:0000313" key="4">
    <source>
        <dbReference type="Proteomes" id="UP000198981"/>
    </source>
</evidence>
<dbReference type="InterPro" id="IPR039424">
    <property type="entry name" value="SBP_5"/>
</dbReference>
<gene>
    <name evidence="3" type="ORF">SAMN03159343_3986</name>
</gene>
<feature type="signal peptide" evidence="1">
    <location>
        <begin position="1"/>
        <end position="18"/>
    </location>
</feature>
<dbReference type="GO" id="GO:0015833">
    <property type="term" value="P:peptide transport"/>
    <property type="evidence" value="ECO:0007669"/>
    <property type="project" value="TreeGrafter"/>
</dbReference>
<dbReference type="AlphaFoldDB" id="A0A1G4Z1V8"/>
<dbReference type="CDD" id="cd00995">
    <property type="entry name" value="PBP2_NikA_DppA_OppA_like"/>
    <property type="match status" value="1"/>
</dbReference>
<dbReference type="PANTHER" id="PTHR30290">
    <property type="entry name" value="PERIPLASMIC BINDING COMPONENT OF ABC TRANSPORTER"/>
    <property type="match status" value="1"/>
</dbReference>
<dbReference type="STRING" id="1960309.SAMN03159343_3986"/>
<dbReference type="RefSeq" id="WP_092807652.1">
    <property type="nucleotide sequence ID" value="NZ_FMUH01000008.1"/>
</dbReference>
<dbReference type="InterPro" id="IPR000914">
    <property type="entry name" value="SBP_5_dom"/>
</dbReference>
<dbReference type="SUPFAM" id="SSF53850">
    <property type="entry name" value="Periplasmic binding protein-like II"/>
    <property type="match status" value="1"/>
</dbReference>
<proteinExistence type="predicted"/>
<evidence type="ECO:0000256" key="1">
    <source>
        <dbReference type="SAM" id="SignalP"/>
    </source>
</evidence>
<organism evidence="3 4">
    <name type="scientific">Klenkia marina</name>
    <dbReference type="NCBI Taxonomy" id="1960309"/>
    <lineage>
        <taxon>Bacteria</taxon>
        <taxon>Bacillati</taxon>
        <taxon>Actinomycetota</taxon>
        <taxon>Actinomycetes</taxon>
        <taxon>Geodermatophilales</taxon>
        <taxon>Geodermatophilaceae</taxon>
        <taxon>Klenkia</taxon>
    </lineage>
</organism>
<dbReference type="GO" id="GO:0043190">
    <property type="term" value="C:ATP-binding cassette (ABC) transporter complex"/>
    <property type="evidence" value="ECO:0007669"/>
    <property type="project" value="InterPro"/>
</dbReference>
<dbReference type="Pfam" id="PF00496">
    <property type="entry name" value="SBP_bac_5"/>
    <property type="match status" value="1"/>
</dbReference>
<dbReference type="EMBL" id="FMUH01000008">
    <property type="protein sequence ID" value="SCX59683.1"/>
    <property type="molecule type" value="Genomic_DNA"/>
</dbReference>
<dbReference type="PROSITE" id="PS51257">
    <property type="entry name" value="PROKAR_LIPOPROTEIN"/>
    <property type="match status" value="1"/>
</dbReference>
<dbReference type="Gene3D" id="3.10.105.10">
    <property type="entry name" value="Dipeptide-binding Protein, Domain 3"/>
    <property type="match status" value="1"/>
</dbReference>
<accession>A0A1G4Z1V8</accession>
<dbReference type="GO" id="GO:0042597">
    <property type="term" value="C:periplasmic space"/>
    <property type="evidence" value="ECO:0007669"/>
    <property type="project" value="UniProtKB-ARBA"/>
</dbReference>
<feature type="domain" description="Solute-binding protein family 5" evidence="2">
    <location>
        <begin position="76"/>
        <end position="435"/>
    </location>
</feature>